<accession>A0A1M7U1F6</accession>
<dbReference type="EMBL" id="LT670849">
    <property type="protein sequence ID" value="SHN76768.1"/>
    <property type="molecule type" value="Genomic_DNA"/>
</dbReference>
<evidence type="ECO:0000313" key="1">
    <source>
        <dbReference type="EMBL" id="SHN76768.1"/>
    </source>
</evidence>
<gene>
    <name evidence="1" type="ORF">SAMN05444170_3302</name>
</gene>
<dbReference type="AlphaFoldDB" id="A0A1M7U1F6"/>
<organism evidence="1 2">
    <name type="scientific">Bradyrhizobium erythrophlei</name>
    <dbReference type="NCBI Taxonomy" id="1437360"/>
    <lineage>
        <taxon>Bacteria</taxon>
        <taxon>Pseudomonadati</taxon>
        <taxon>Pseudomonadota</taxon>
        <taxon>Alphaproteobacteria</taxon>
        <taxon>Hyphomicrobiales</taxon>
        <taxon>Nitrobacteraceae</taxon>
        <taxon>Bradyrhizobium</taxon>
    </lineage>
</organism>
<dbReference type="Proteomes" id="UP000184096">
    <property type="component" value="Chromosome I"/>
</dbReference>
<sequence length="196" mass="23331">MLSVMDQHRELSLQRATFKIDIQSDEPVWTPARQELWQRVERHDFEPDTALNFTQRLARDHGWSLEDARAAVDAYRRFCFLAIVSPTPVTPSEIVDEVWHQHLIYSRDYWDRWCGETLRAQLHHDPTPGGPEAQMTYRRQYAETLALHERLFGPPSPQLWPATHLRFAGPRYHATDRSRWFILPKPVAWIRRLLRR</sequence>
<evidence type="ECO:0000313" key="2">
    <source>
        <dbReference type="Proteomes" id="UP000184096"/>
    </source>
</evidence>
<name>A0A1M7U1F6_9BRAD</name>
<reference evidence="2" key="1">
    <citation type="submission" date="2016-11" db="EMBL/GenBank/DDBJ databases">
        <authorList>
            <person name="Varghese N."/>
            <person name="Submissions S."/>
        </authorList>
    </citation>
    <scope>NUCLEOTIDE SEQUENCE [LARGE SCALE GENOMIC DNA]</scope>
    <source>
        <strain evidence="2">GAS401</strain>
    </source>
</reference>
<keyword evidence="2" id="KW-1185">Reference proteome</keyword>
<protein>
    <submittedName>
        <fullName evidence="1">Uncharacterized protein</fullName>
    </submittedName>
</protein>
<proteinExistence type="predicted"/>